<protein>
    <submittedName>
        <fullName evidence="1">Uncharacterized protein</fullName>
    </submittedName>
</protein>
<keyword evidence="2" id="KW-1185">Reference proteome</keyword>
<dbReference type="InterPro" id="IPR038765">
    <property type="entry name" value="Papain-like_cys_pep_sf"/>
</dbReference>
<dbReference type="Proteomes" id="UP000824633">
    <property type="component" value="Chromosome"/>
</dbReference>
<reference evidence="2" key="1">
    <citation type="submission" date="2021-07" db="EMBL/GenBank/DDBJ databases">
        <title>Complete genome sequencing of a Clostridium isolate.</title>
        <authorList>
            <person name="Ueki A."/>
            <person name="Tonouchi A."/>
        </authorList>
    </citation>
    <scope>NUCLEOTIDE SEQUENCE [LARGE SCALE GENOMIC DNA]</scope>
    <source>
        <strain evidence="2">C5S11</strain>
    </source>
</reference>
<sequence>MIIKKDAYIMITQTGTKFSRVLQLFTHAPYNHASIALDENLESLYSFARQNLYIPIFAGFVKEDINKGVYKLHDNTLCKIYRISISEKQYLSLQKSIEEFERNEDKYSYNFVGLLTMLFNIPYHREHHYVCSQFVAYLLHDSKSINFEKHFSLVRPQDFTSLSELNLIYSGKLSNYTA</sequence>
<organism evidence="1 2">
    <name type="scientific">Clostridium gelidum</name>
    <dbReference type="NCBI Taxonomy" id="704125"/>
    <lineage>
        <taxon>Bacteria</taxon>
        <taxon>Bacillati</taxon>
        <taxon>Bacillota</taxon>
        <taxon>Clostridia</taxon>
        <taxon>Eubacteriales</taxon>
        <taxon>Clostridiaceae</taxon>
        <taxon>Clostridium</taxon>
    </lineage>
</organism>
<evidence type="ECO:0000313" key="2">
    <source>
        <dbReference type="Proteomes" id="UP000824633"/>
    </source>
</evidence>
<proteinExistence type="predicted"/>
<name>A0ABM7SYW4_9CLOT</name>
<dbReference type="Gene3D" id="3.90.1720.10">
    <property type="entry name" value="endopeptidase domain like (from Nostoc punctiforme)"/>
    <property type="match status" value="1"/>
</dbReference>
<evidence type="ECO:0000313" key="1">
    <source>
        <dbReference type="EMBL" id="BCZ44812.1"/>
    </source>
</evidence>
<dbReference type="SUPFAM" id="SSF54001">
    <property type="entry name" value="Cysteine proteinases"/>
    <property type="match status" value="1"/>
</dbReference>
<gene>
    <name evidence="1" type="ORF">psyc5s11_08790</name>
</gene>
<accession>A0ABM7SYW4</accession>
<dbReference type="EMBL" id="AP024849">
    <property type="protein sequence ID" value="BCZ44812.1"/>
    <property type="molecule type" value="Genomic_DNA"/>
</dbReference>